<dbReference type="GO" id="GO:0090158">
    <property type="term" value="P:endoplasmic reticulum membrane organization"/>
    <property type="evidence" value="ECO:0007669"/>
    <property type="project" value="TreeGrafter"/>
</dbReference>
<evidence type="ECO:0000256" key="1">
    <source>
        <dbReference type="SAM" id="MobiDB-lite"/>
    </source>
</evidence>
<dbReference type="InterPro" id="IPR016763">
    <property type="entry name" value="VAP"/>
</dbReference>
<dbReference type="Proteomes" id="UP000188268">
    <property type="component" value="Unassembled WGS sequence"/>
</dbReference>
<feature type="compositionally biased region" description="Polar residues" evidence="1">
    <location>
        <begin position="239"/>
        <end position="248"/>
    </location>
</feature>
<proteinExistence type="predicted"/>
<evidence type="ECO:0000313" key="2">
    <source>
        <dbReference type="EMBL" id="OMO90317.1"/>
    </source>
</evidence>
<dbReference type="EMBL" id="AWWV01008475">
    <property type="protein sequence ID" value="OMO90317.1"/>
    <property type="molecule type" value="Genomic_DNA"/>
</dbReference>
<keyword evidence="3" id="KW-1185">Reference proteome</keyword>
<organism evidence="2 3">
    <name type="scientific">Corchorus capsularis</name>
    <name type="common">Jute</name>
    <dbReference type="NCBI Taxonomy" id="210143"/>
    <lineage>
        <taxon>Eukaryota</taxon>
        <taxon>Viridiplantae</taxon>
        <taxon>Streptophyta</taxon>
        <taxon>Embryophyta</taxon>
        <taxon>Tracheophyta</taxon>
        <taxon>Spermatophyta</taxon>
        <taxon>Magnoliopsida</taxon>
        <taxon>eudicotyledons</taxon>
        <taxon>Gunneridae</taxon>
        <taxon>Pentapetalae</taxon>
        <taxon>rosids</taxon>
        <taxon>malvids</taxon>
        <taxon>Malvales</taxon>
        <taxon>Malvaceae</taxon>
        <taxon>Grewioideae</taxon>
        <taxon>Apeibeae</taxon>
        <taxon>Corchorus</taxon>
    </lineage>
</organism>
<evidence type="ECO:0000313" key="3">
    <source>
        <dbReference type="Proteomes" id="UP000188268"/>
    </source>
</evidence>
<sequence length="248" mass="27680">MICKDKFLIKSTVAHARTIDEDISSATFVKDDGRYPEENLLKVVLVMPPQSEGVKAVEDLKLIKGVLEEDLKVVKGVVKDIVEKVNSKVNELELLLLDAEAKHSFFLMENETLKQKAVVLGKEVMKMANALHRSEQERGTLHQEVTLLRTKTKKKLSSELPSDMNDLPPLTRIVIMNFEDILQLAYPAGSLSEAWITISSILDAVSTTTQHNIQIILDLVGPTTSEIASTSWESEDHPQQSNSARFNC</sequence>
<dbReference type="PANTHER" id="PTHR10809:SF45">
    <property type="entry name" value="VESICLE-ASSOCIATED PROTEIN 2-2"/>
    <property type="match status" value="1"/>
</dbReference>
<dbReference type="PANTHER" id="PTHR10809">
    <property type="entry name" value="VESICLE-ASSOCIATED MEMBRANE PROTEIN-ASSOCIATED PROTEIN"/>
    <property type="match status" value="1"/>
</dbReference>
<dbReference type="GO" id="GO:0005789">
    <property type="term" value="C:endoplasmic reticulum membrane"/>
    <property type="evidence" value="ECO:0007669"/>
    <property type="project" value="InterPro"/>
</dbReference>
<dbReference type="GO" id="GO:0061817">
    <property type="term" value="P:endoplasmic reticulum-plasma membrane tethering"/>
    <property type="evidence" value="ECO:0007669"/>
    <property type="project" value="TreeGrafter"/>
</dbReference>
<dbReference type="STRING" id="210143.A0A1R3J673"/>
<name>A0A1R3J673_COCAP</name>
<dbReference type="AlphaFoldDB" id="A0A1R3J673"/>
<reference evidence="2 3" key="1">
    <citation type="submission" date="2013-09" db="EMBL/GenBank/DDBJ databases">
        <title>Corchorus capsularis genome sequencing.</title>
        <authorList>
            <person name="Alam M."/>
            <person name="Haque M.S."/>
            <person name="Islam M.S."/>
            <person name="Emdad E.M."/>
            <person name="Islam M.M."/>
            <person name="Ahmed B."/>
            <person name="Halim A."/>
            <person name="Hossen Q.M.M."/>
            <person name="Hossain M.Z."/>
            <person name="Ahmed R."/>
            <person name="Khan M.M."/>
            <person name="Islam R."/>
            <person name="Rashid M.M."/>
            <person name="Khan S.A."/>
            <person name="Rahman M.S."/>
            <person name="Alam M."/>
        </authorList>
    </citation>
    <scope>NUCLEOTIDE SEQUENCE [LARGE SCALE GENOMIC DNA]</scope>
    <source>
        <strain evidence="3">cv. CVL-1</strain>
        <tissue evidence="2">Whole seedling</tissue>
    </source>
</reference>
<comment type="caution">
    <text evidence="2">The sequence shown here is derived from an EMBL/GenBank/DDBJ whole genome shotgun (WGS) entry which is preliminary data.</text>
</comment>
<gene>
    <name evidence="2" type="ORF">CCACVL1_07413</name>
</gene>
<dbReference type="GO" id="GO:0005886">
    <property type="term" value="C:plasma membrane"/>
    <property type="evidence" value="ECO:0007669"/>
    <property type="project" value="TreeGrafter"/>
</dbReference>
<accession>A0A1R3J673</accession>
<feature type="region of interest" description="Disordered" evidence="1">
    <location>
        <begin position="228"/>
        <end position="248"/>
    </location>
</feature>
<protein>
    <submittedName>
        <fullName evidence="2">Uncharacterized protein</fullName>
    </submittedName>
</protein>
<dbReference type="OrthoDB" id="10448057at2759"/>
<dbReference type="Gramene" id="OMO90317">
    <property type="protein sequence ID" value="OMO90317"/>
    <property type="gene ID" value="CCACVL1_07413"/>
</dbReference>